<keyword evidence="3" id="KW-1185">Reference proteome</keyword>
<name>A0AA51UK86_9EURY</name>
<dbReference type="CDD" id="cd11304">
    <property type="entry name" value="Cadherin_repeat"/>
    <property type="match status" value="1"/>
</dbReference>
<dbReference type="CDD" id="cd08547">
    <property type="entry name" value="Type_II_cohesin"/>
    <property type="match status" value="1"/>
</dbReference>
<dbReference type="Proteomes" id="UP001183006">
    <property type="component" value="Chromosome"/>
</dbReference>
<dbReference type="InterPro" id="IPR015919">
    <property type="entry name" value="Cadherin-like_sf"/>
</dbReference>
<dbReference type="InterPro" id="IPR002105">
    <property type="entry name" value="Dockerin_1_rpt"/>
</dbReference>
<sequence>MKYKEKVKMTWMKITCTLIVILFFATIAGAENLEITPIDDAFIDSLSPSSNYGTYPYLSSISTSERSVDSYLTFYVPEFTESATVNLYLESGYVTDKARIARVSTDWSEDTITYDSNRPISDGWGSTTIDFAMPVKEDWISFNVSSVVNEPGYYSFMIHPAYANYLKFSSTDSAENHPYMSITPQDPDVDIGYNSKTGESYSFIVDEGEEISFSIMLSDAMNISKYTWYVNKEDQAVDSNDFKFVVPSGNISNPPSCIWEIRVVGTYVNNTEVIREWLTSSLTEDQAPDFIEYFSDRNNYWRTGYIGDPWGRKIPQYDAEDNFIATGVYTGSDSSLSDMLTCKLDITYGTYKFKIRNPGVLDSAYFKVTDKAGYNWNIDWTANEFHDYFSIVSNAYIPISRRWLGQAPGVHWWKSDGEHWREITIIKTPDGWYSVWENGNLLPYAYANFDEALGDATKLTLVANDVLEMDCIEIYENRYIYPETAIKYGTYAKWWKRSNPSTGFYSPVDDEGIIVFGKNLTLQQISETIDNSNLITYDADNRIAILKTNLSITEGSELNINNEKLIVDTSSSSLSINPKTAVKLNITNSIITATDYPMIWNFASSISENIYNPEDARYLSDTGSNERYNPTYDFRGHFIVENSIIDNTCNLFLDAPYEVSIRNVIFSNHSSIDYGDYTLVGGYENINQKKRQSYGEKGLWIVPRIDLTNYIIENITFIDPQDSVNLKVIGGEWIQNATTIKDSDLSNIDIIAMKALKYEYYVTYNDKNERSTLALLNCIYDEGKLVIGGHKRLDGTYDYDEASILTKYYATIKVVDSNSNPISGAIISATSSNPLFPAESQYEYRTYISDAKGPGQGGVTNYDSSSSHSTTYTGGSHTRWYNALGLDFATTDLNGHTSLPTSSKLTNSIVLTDFALTSDNGVLKKESLTYDFNVNVLGYPDLMLSDISPDASWYREDSNIPTYTITAVIPDNTTGPHITGFAPSEDNPSNLSVTKTFRVWADEDLIVMNWYVDGELVASNSMTYDWVPEDGDHSIIFQGSNSVGSVIQVWDLVDETESPVSSGTGLSFTPSATSLTATKSESTTFTVDSGQEFTSVLWYLDGGLVESGTTTYVENWNTAGTHTVRFDGTAAAGTISRTWTVIVSEPQYSTITISPSVSTVAPGESFSLDVYIDPVQSLTGSQFDLHYSQLASVSSVNEGDLFSPDIFATTFEYDSIDNTFGILSQVYSAIVGSGTVSQAGVMATMDMIAGSDSGILELELSNVILSDASSNPAAYTASYATVLVDTAPEFTSISAKSVDEGQSLSFTVGATDADGDDLTYTATSLPSGASFDVATATFSWTPSEGDAGSYEAVFEVTDGYLTDTVSVSIAVSQLNHVPMISLFEPADNSVFEEGSTVNVNVVATDEDGQSLSYVIKIDDSQVSIASSYAWNLDYESAGTHTIEVIVSDDIDEISSSSTVTVTDLQPRWDVNEDGIVNVLDITLIGQNYGQSYTGDLPRWDVNQDGIVNIQDLSIVAGHFGETV</sequence>
<dbReference type="InterPro" id="IPR035986">
    <property type="entry name" value="PKD_dom_sf"/>
</dbReference>
<dbReference type="PROSITE" id="PS00018">
    <property type="entry name" value="EF_HAND_1"/>
    <property type="match status" value="1"/>
</dbReference>
<proteinExistence type="predicted"/>
<dbReference type="InterPro" id="IPR036439">
    <property type="entry name" value="Dockerin_dom_sf"/>
</dbReference>
<dbReference type="Gene3D" id="2.60.40.680">
    <property type="match status" value="1"/>
</dbReference>
<dbReference type="Pfam" id="PF05345">
    <property type="entry name" value="He_PIG"/>
    <property type="match status" value="1"/>
</dbReference>
<evidence type="ECO:0000259" key="1">
    <source>
        <dbReference type="PROSITE" id="PS51766"/>
    </source>
</evidence>
<dbReference type="EMBL" id="CP133594">
    <property type="protein sequence ID" value="WMW23231.1"/>
    <property type="molecule type" value="Genomic_DNA"/>
</dbReference>
<evidence type="ECO:0000313" key="2">
    <source>
        <dbReference type="EMBL" id="WMW23231.1"/>
    </source>
</evidence>
<reference evidence="2" key="1">
    <citation type="submission" date="2023-08" db="EMBL/GenBank/DDBJ databases">
        <title>Methanolobus mangrovi sp. nov. and Methanolobus sediminis sp. nov, two novel methylotrophic methanogens isolated from mangrove sediments in China.</title>
        <authorList>
            <person name="Zhou J."/>
        </authorList>
    </citation>
    <scope>NUCLEOTIDE SEQUENCE</scope>
    <source>
        <strain evidence="2">FTZ2</strain>
    </source>
</reference>
<dbReference type="GO" id="GO:0000272">
    <property type="term" value="P:polysaccharide catabolic process"/>
    <property type="evidence" value="ECO:0007669"/>
    <property type="project" value="InterPro"/>
</dbReference>
<dbReference type="InterPro" id="IPR006644">
    <property type="entry name" value="Cadg"/>
</dbReference>
<evidence type="ECO:0000313" key="3">
    <source>
        <dbReference type="Proteomes" id="UP001183006"/>
    </source>
</evidence>
<dbReference type="SUPFAM" id="SSF49313">
    <property type="entry name" value="Cadherin-like"/>
    <property type="match status" value="1"/>
</dbReference>
<accession>A0AA51UK86</accession>
<dbReference type="SUPFAM" id="SSF63446">
    <property type="entry name" value="Type I dockerin domain"/>
    <property type="match status" value="1"/>
</dbReference>
<dbReference type="Pfam" id="PF00404">
    <property type="entry name" value="Dockerin_1"/>
    <property type="match status" value="1"/>
</dbReference>
<dbReference type="GO" id="GO:0005509">
    <property type="term" value="F:calcium ion binding"/>
    <property type="evidence" value="ECO:0007669"/>
    <property type="project" value="InterPro"/>
</dbReference>
<dbReference type="GO" id="GO:0004553">
    <property type="term" value="F:hydrolase activity, hydrolyzing O-glycosyl compounds"/>
    <property type="evidence" value="ECO:0007669"/>
    <property type="project" value="InterPro"/>
</dbReference>
<dbReference type="SUPFAM" id="SSF49384">
    <property type="entry name" value="Carbohydrate-binding domain"/>
    <property type="match status" value="1"/>
</dbReference>
<dbReference type="Gene3D" id="2.60.40.10">
    <property type="entry name" value="Immunoglobulins"/>
    <property type="match status" value="2"/>
</dbReference>
<dbReference type="CDD" id="cd14254">
    <property type="entry name" value="Dockerin_II"/>
    <property type="match status" value="1"/>
</dbReference>
<dbReference type="InterPro" id="IPR016134">
    <property type="entry name" value="Dockerin_dom"/>
</dbReference>
<organism evidence="2 3">
    <name type="scientific">Methanolobus mangrovi</name>
    <dbReference type="NCBI Taxonomy" id="3072977"/>
    <lineage>
        <taxon>Archaea</taxon>
        <taxon>Methanobacteriati</taxon>
        <taxon>Methanobacteriota</taxon>
        <taxon>Stenosarchaea group</taxon>
        <taxon>Methanomicrobia</taxon>
        <taxon>Methanosarcinales</taxon>
        <taxon>Methanosarcinaceae</taxon>
        <taxon>Methanolobus</taxon>
    </lineage>
</organism>
<dbReference type="InterPro" id="IPR008965">
    <property type="entry name" value="CBM2/CBM3_carb-bd_dom_sf"/>
</dbReference>
<dbReference type="SMART" id="SM00736">
    <property type="entry name" value="CADG"/>
    <property type="match status" value="1"/>
</dbReference>
<dbReference type="Gene3D" id="1.10.1330.10">
    <property type="entry name" value="Dockerin domain"/>
    <property type="match status" value="1"/>
</dbReference>
<dbReference type="GO" id="GO:0030246">
    <property type="term" value="F:carbohydrate binding"/>
    <property type="evidence" value="ECO:0007669"/>
    <property type="project" value="InterPro"/>
</dbReference>
<dbReference type="RefSeq" id="WP_309309347.1">
    <property type="nucleotide sequence ID" value="NZ_CP133594.1"/>
</dbReference>
<dbReference type="GO" id="GO:0016020">
    <property type="term" value="C:membrane"/>
    <property type="evidence" value="ECO:0007669"/>
    <property type="project" value="InterPro"/>
</dbReference>
<gene>
    <name evidence="2" type="ORF">RE476_05205</name>
</gene>
<feature type="domain" description="Dockerin" evidence="1">
    <location>
        <begin position="1457"/>
        <end position="1523"/>
    </location>
</feature>
<dbReference type="PROSITE" id="PS51766">
    <property type="entry name" value="DOCKERIN"/>
    <property type="match status" value="1"/>
</dbReference>
<dbReference type="InterPro" id="IPR018247">
    <property type="entry name" value="EF_Hand_1_Ca_BS"/>
</dbReference>
<dbReference type="GeneID" id="84229516"/>
<dbReference type="Pfam" id="PF17957">
    <property type="entry name" value="Big_7"/>
    <property type="match status" value="1"/>
</dbReference>
<dbReference type="InterPro" id="IPR013783">
    <property type="entry name" value="Ig-like_fold"/>
</dbReference>
<dbReference type="SUPFAM" id="SSF49299">
    <property type="entry name" value="PKD domain"/>
    <property type="match status" value="1"/>
</dbReference>
<protein>
    <submittedName>
        <fullName evidence="2">Ig domain-containing protein</fullName>
    </submittedName>
</protein>
<dbReference type="KEGG" id="mmav:RE476_05205"/>